<evidence type="ECO:0000313" key="3">
    <source>
        <dbReference type="Proteomes" id="UP000294480"/>
    </source>
</evidence>
<reference evidence="2 3" key="1">
    <citation type="submission" date="2019-03" db="EMBL/GenBank/DDBJ databases">
        <title>Genomic Encyclopedia of Type Strains, Phase IV (KMG-IV): sequencing the most valuable type-strain genomes for metagenomic binning, comparative biology and taxonomic classification.</title>
        <authorList>
            <person name="Goeker M."/>
        </authorList>
    </citation>
    <scope>NUCLEOTIDE SEQUENCE [LARGE SCALE GENOMIC DNA]</scope>
    <source>
        <strain evidence="2 3">DSM 102852</strain>
    </source>
</reference>
<sequence length="82" mass="9430">MNNWQEQWKTNVEKTVEQLTKNTPFAEMGQNAKAFFTSALQKLDVVTREEFDIQVAMLARTREKLDALEKQVAALEQGLSNK</sequence>
<dbReference type="RefSeq" id="WP_133620747.1">
    <property type="nucleotide sequence ID" value="NZ_SNZE01000016.1"/>
</dbReference>
<dbReference type="GO" id="GO:0005829">
    <property type="term" value="C:cytosol"/>
    <property type="evidence" value="ECO:0007669"/>
    <property type="project" value="TreeGrafter"/>
</dbReference>
<dbReference type="PANTHER" id="PTHR38040:SF1">
    <property type="entry name" value="UBIQUINONE BIOSYNTHESIS ACCESSORY FACTOR UBIK"/>
    <property type="match status" value="1"/>
</dbReference>
<dbReference type="AlphaFoldDB" id="A0A4V3DJM3"/>
<dbReference type="InterPro" id="IPR007475">
    <property type="entry name" value="UbiK"/>
</dbReference>
<organism evidence="2 3">
    <name type="scientific">Hydromonas duriensis</name>
    <dbReference type="NCBI Taxonomy" id="1527608"/>
    <lineage>
        <taxon>Bacteria</taxon>
        <taxon>Pseudomonadati</taxon>
        <taxon>Pseudomonadota</taxon>
        <taxon>Betaproteobacteria</taxon>
        <taxon>Burkholderiales</taxon>
        <taxon>Burkholderiaceae</taxon>
        <taxon>Hydromonas</taxon>
    </lineage>
</organism>
<comment type="pathway">
    <text evidence="1">Cofactor biosynthesis; ubiquinone biosynthesis.</text>
</comment>
<comment type="caution">
    <text evidence="2">The sequence shown here is derived from an EMBL/GenBank/DDBJ whole genome shotgun (WGS) entry which is preliminary data.</text>
</comment>
<dbReference type="Proteomes" id="UP000294480">
    <property type="component" value="Unassembled WGS sequence"/>
</dbReference>
<dbReference type="PANTHER" id="PTHR38040">
    <property type="entry name" value="UBIQUINONE BIOSYNTHESIS ACCESSORY FACTOR UBIK"/>
    <property type="match status" value="1"/>
</dbReference>
<dbReference type="UniPathway" id="UPA00232"/>
<keyword evidence="1" id="KW-0963">Cytoplasm</keyword>
<keyword evidence="1" id="KW-0831">Ubiquinone biosynthesis</keyword>
<proteinExistence type="inferred from homology"/>
<comment type="similarity">
    <text evidence="1">Belongs to the UbiK family.</text>
</comment>
<accession>A0A4V3DJM3</accession>
<keyword evidence="3" id="KW-1185">Reference proteome</keyword>
<name>A0A4V3DJM3_9BURK</name>
<protein>
    <recommendedName>
        <fullName evidence="1">Ubiquinone biosynthesis accessory factor UbiK</fullName>
    </recommendedName>
</protein>
<dbReference type="EMBL" id="SNZE01000016">
    <property type="protein sequence ID" value="TDR30820.1"/>
    <property type="molecule type" value="Genomic_DNA"/>
</dbReference>
<evidence type="ECO:0000313" key="2">
    <source>
        <dbReference type="EMBL" id="TDR30820.1"/>
    </source>
</evidence>
<dbReference type="HAMAP" id="MF_02216">
    <property type="entry name" value="UbiK"/>
    <property type="match status" value="1"/>
</dbReference>
<comment type="function">
    <text evidence="1">Required for efficient ubiquinone (coenzyme Q) biosynthesis. UbiK is probably an accessory factor of Ubi enzymes and facilitates ubiquinone biosynthesis by acting as an assembly factor, a targeting factor, or both.</text>
</comment>
<dbReference type="OrthoDB" id="5297354at2"/>
<gene>
    <name evidence="1" type="primary">ubiK</name>
    <name evidence="2" type="ORF">DFR44_11618</name>
</gene>
<evidence type="ECO:0000256" key="1">
    <source>
        <dbReference type="HAMAP-Rule" id="MF_02216"/>
    </source>
</evidence>
<dbReference type="Pfam" id="PF04380">
    <property type="entry name" value="BMFP"/>
    <property type="match status" value="1"/>
</dbReference>
<dbReference type="GO" id="GO:0006744">
    <property type="term" value="P:ubiquinone biosynthetic process"/>
    <property type="evidence" value="ECO:0007669"/>
    <property type="project" value="UniProtKB-UniRule"/>
</dbReference>
<comment type="subcellular location">
    <subcellularLocation>
        <location evidence="1">Cytoplasm</location>
    </subcellularLocation>
</comment>